<dbReference type="Proteomes" id="UP000663829">
    <property type="component" value="Unassembled WGS sequence"/>
</dbReference>
<dbReference type="Proteomes" id="UP000677228">
    <property type="component" value="Unassembled WGS sequence"/>
</dbReference>
<reference evidence="2" key="1">
    <citation type="submission" date="2021-02" db="EMBL/GenBank/DDBJ databases">
        <authorList>
            <person name="Nowell W R."/>
        </authorList>
    </citation>
    <scope>NUCLEOTIDE SEQUENCE</scope>
</reference>
<feature type="region of interest" description="Disordered" evidence="1">
    <location>
        <begin position="138"/>
        <end position="170"/>
    </location>
</feature>
<keyword evidence="6" id="KW-1185">Reference proteome</keyword>
<dbReference type="EMBL" id="CAJNOK010014771">
    <property type="protein sequence ID" value="CAF1211609.1"/>
    <property type="molecule type" value="Genomic_DNA"/>
</dbReference>
<dbReference type="AlphaFoldDB" id="A0A813WSM4"/>
<gene>
    <name evidence="2" type="ORF">GPM918_LOCUS6535</name>
    <name evidence="3" type="ORF">OVA965_LOCUS24479</name>
    <name evidence="4" type="ORF">SRO942_LOCUS6535</name>
    <name evidence="5" type="ORF">TMI583_LOCUS25197</name>
</gene>
<name>A0A813WSM4_9BILA</name>
<evidence type="ECO:0000313" key="3">
    <source>
        <dbReference type="EMBL" id="CAF1211609.1"/>
    </source>
</evidence>
<proteinExistence type="predicted"/>
<evidence type="ECO:0000256" key="1">
    <source>
        <dbReference type="SAM" id="MobiDB-lite"/>
    </source>
</evidence>
<sequence length="245" mass="27752">MTLCRHFTSISLSYPFSRRRKRRQAGFVPSVQMDKILQSQPMMPPPMLLPPILESTIISPNDVNTKDSVNRVEETVRHFDIPNGEGIQKVEKTIAQDPLGTLSDSYPPSEQVVGTKNEVNMIKKTPGEHILTTSRFVQEREPNSVTTSEFIERQPEQRPQKRVNEESKTAGQDIANTAMTAASEQLGPQYPLMPAIYPSSYNSLPFYSIQYAPYYPNNAYTYYSPYDPANTNVDKKQGRMKNEGV</sequence>
<evidence type="ECO:0000313" key="4">
    <source>
        <dbReference type="EMBL" id="CAF3647683.1"/>
    </source>
</evidence>
<accession>A0A813WSM4</accession>
<dbReference type="EMBL" id="CAJNOQ010001011">
    <property type="protein sequence ID" value="CAF0860030.1"/>
    <property type="molecule type" value="Genomic_DNA"/>
</dbReference>
<organism evidence="2 6">
    <name type="scientific">Didymodactylos carnosus</name>
    <dbReference type="NCBI Taxonomy" id="1234261"/>
    <lineage>
        <taxon>Eukaryota</taxon>
        <taxon>Metazoa</taxon>
        <taxon>Spiralia</taxon>
        <taxon>Gnathifera</taxon>
        <taxon>Rotifera</taxon>
        <taxon>Eurotatoria</taxon>
        <taxon>Bdelloidea</taxon>
        <taxon>Philodinida</taxon>
        <taxon>Philodinidae</taxon>
        <taxon>Didymodactylos</taxon>
    </lineage>
</organism>
<feature type="compositionally biased region" description="Basic and acidic residues" evidence="1">
    <location>
        <begin position="150"/>
        <end position="168"/>
    </location>
</feature>
<evidence type="ECO:0000313" key="2">
    <source>
        <dbReference type="EMBL" id="CAF0860030.1"/>
    </source>
</evidence>
<dbReference type="EMBL" id="CAJOBC010001011">
    <property type="protein sequence ID" value="CAF3647683.1"/>
    <property type="molecule type" value="Genomic_DNA"/>
</dbReference>
<protein>
    <submittedName>
        <fullName evidence="2">Uncharacterized protein</fullName>
    </submittedName>
</protein>
<dbReference type="EMBL" id="CAJOBA010036305">
    <property type="protein sequence ID" value="CAF4020485.1"/>
    <property type="molecule type" value="Genomic_DNA"/>
</dbReference>
<evidence type="ECO:0000313" key="5">
    <source>
        <dbReference type="EMBL" id="CAF4020485.1"/>
    </source>
</evidence>
<dbReference type="Proteomes" id="UP000681722">
    <property type="component" value="Unassembled WGS sequence"/>
</dbReference>
<dbReference type="Proteomes" id="UP000682733">
    <property type="component" value="Unassembled WGS sequence"/>
</dbReference>
<comment type="caution">
    <text evidence="2">The sequence shown here is derived from an EMBL/GenBank/DDBJ whole genome shotgun (WGS) entry which is preliminary data.</text>
</comment>
<evidence type="ECO:0000313" key="6">
    <source>
        <dbReference type="Proteomes" id="UP000663829"/>
    </source>
</evidence>